<reference evidence="1" key="1">
    <citation type="submission" date="2021-05" db="EMBL/GenBank/DDBJ databases">
        <authorList>
            <person name="Scholz U."/>
            <person name="Mascher M."/>
            <person name="Fiebig A."/>
        </authorList>
    </citation>
    <scope>NUCLEOTIDE SEQUENCE [LARGE SCALE GENOMIC DNA]</scope>
</reference>
<sequence length="371" mass="42257">MDMERDLHMATGEATTSYANNSRVQQKALLKAEPMLQIAVREVYMDIPLSTIIVGDLGCSSGENTLMFVSKVIDVIVHCCDKLVGDTVELQFFLNDLPANDFNRLFRTLGRFKESIAVDHTGETLPLIYIAGLPGSFYTRLFPRQSVHLIHSSYCLHWRSRVPIGLEGDQKACLNMENIYIANTTPRFVVKLYQDQFASDLLLFLKLRYEELVFGGQMVLTFLGRKNEDVYNGDLNHLCGLLAQAVLYLVDEGLIRKEKLTSFNLPIYGPSVHEVREVVNQTKLYEISDIKLFQSNWDPYDDTEGDDVHDNIHSGMNVAQSMRAVMEPLFTSHFGDSVIDRLFKKYAQNAAEHLKREKTKYSVIALRLKKT</sequence>
<keyword evidence="2" id="KW-1185">Reference proteome</keyword>
<name>A0ACD5YY74_AVESA</name>
<evidence type="ECO:0000313" key="2">
    <source>
        <dbReference type="Proteomes" id="UP001732700"/>
    </source>
</evidence>
<evidence type="ECO:0000313" key="1">
    <source>
        <dbReference type="EnsemblPlants" id="AVESA.00010b.r2.6AG1047180.1.CDS"/>
    </source>
</evidence>
<dbReference type="EnsemblPlants" id="AVESA.00010b.r2.6AG1047180.1">
    <property type="protein sequence ID" value="AVESA.00010b.r2.6AG1047180.1.CDS"/>
    <property type="gene ID" value="AVESA.00010b.r2.6AG1047180"/>
</dbReference>
<protein>
    <submittedName>
        <fullName evidence="1">Uncharacterized protein</fullName>
    </submittedName>
</protein>
<organism evidence="1 2">
    <name type="scientific">Avena sativa</name>
    <name type="common">Oat</name>
    <dbReference type="NCBI Taxonomy" id="4498"/>
    <lineage>
        <taxon>Eukaryota</taxon>
        <taxon>Viridiplantae</taxon>
        <taxon>Streptophyta</taxon>
        <taxon>Embryophyta</taxon>
        <taxon>Tracheophyta</taxon>
        <taxon>Spermatophyta</taxon>
        <taxon>Magnoliopsida</taxon>
        <taxon>Liliopsida</taxon>
        <taxon>Poales</taxon>
        <taxon>Poaceae</taxon>
        <taxon>BOP clade</taxon>
        <taxon>Pooideae</taxon>
        <taxon>Poodae</taxon>
        <taxon>Poeae</taxon>
        <taxon>Poeae Chloroplast Group 1 (Aveneae type)</taxon>
        <taxon>Aveninae</taxon>
        <taxon>Avena</taxon>
    </lineage>
</organism>
<proteinExistence type="predicted"/>
<reference evidence="1" key="2">
    <citation type="submission" date="2025-09" db="UniProtKB">
        <authorList>
            <consortium name="EnsemblPlants"/>
        </authorList>
    </citation>
    <scope>IDENTIFICATION</scope>
</reference>
<accession>A0ACD5YY74</accession>
<dbReference type="Proteomes" id="UP001732700">
    <property type="component" value="Chromosome 6A"/>
</dbReference>